<feature type="transmembrane region" description="Helical" evidence="6">
    <location>
        <begin position="170"/>
        <end position="188"/>
    </location>
</feature>
<protein>
    <submittedName>
        <fullName evidence="7">YihY/virulence factor BrkB family protein</fullName>
    </submittedName>
</protein>
<name>A0A9X3MLX0_9ACTN</name>
<keyword evidence="2" id="KW-1003">Cell membrane</keyword>
<feature type="transmembrane region" description="Helical" evidence="6">
    <location>
        <begin position="97"/>
        <end position="116"/>
    </location>
</feature>
<evidence type="ECO:0000313" key="7">
    <source>
        <dbReference type="EMBL" id="MDA0158961.1"/>
    </source>
</evidence>
<evidence type="ECO:0000256" key="6">
    <source>
        <dbReference type="SAM" id="Phobius"/>
    </source>
</evidence>
<comment type="caution">
    <text evidence="7">The sequence shown here is derived from an EMBL/GenBank/DDBJ whole genome shotgun (WGS) entry which is preliminary data.</text>
</comment>
<evidence type="ECO:0000256" key="2">
    <source>
        <dbReference type="ARBA" id="ARBA00022475"/>
    </source>
</evidence>
<sequence length="309" mass="33861">MERERVLRTLTFWFRPEFVLRVVNRFQKVAGFDRAIALASGAFTTLIPLAILASALATHLGGKGTADRIIDRYELTGGGAEAIRDVFAPPSGSSTSVGLLGFLFFLVAVLSFSRAVQRLFEQAWELPPLSVRNTFNGLLWIAGISGYLALSGGLHGALGRNRVDLVPTLLGLPLSAAFLVWSGWVLSAKRIPWRALIPFGLLGSVVLAVYSIGAAVYVPHLFSTYTTRYGVIGAVFAMISALFCVMVVVVGSAAAGREIHDELGRVRRGEKPADDEVQRQWNEITTEAQLRWETLRAQIQERRARHARN</sequence>
<feature type="transmembrane region" description="Helical" evidence="6">
    <location>
        <begin position="195"/>
        <end position="217"/>
    </location>
</feature>
<evidence type="ECO:0000256" key="1">
    <source>
        <dbReference type="ARBA" id="ARBA00004651"/>
    </source>
</evidence>
<evidence type="ECO:0000313" key="8">
    <source>
        <dbReference type="Proteomes" id="UP001149140"/>
    </source>
</evidence>
<feature type="transmembrane region" description="Helical" evidence="6">
    <location>
        <begin position="35"/>
        <end position="57"/>
    </location>
</feature>
<keyword evidence="8" id="KW-1185">Reference proteome</keyword>
<evidence type="ECO:0000256" key="3">
    <source>
        <dbReference type="ARBA" id="ARBA00022692"/>
    </source>
</evidence>
<feature type="transmembrane region" description="Helical" evidence="6">
    <location>
        <begin position="229"/>
        <end position="255"/>
    </location>
</feature>
<keyword evidence="4 6" id="KW-1133">Transmembrane helix</keyword>
<dbReference type="InterPro" id="IPR017039">
    <property type="entry name" value="Virul_fac_BrkB"/>
</dbReference>
<organism evidence="7 8">
    <name type="scientific">Solirubrobacter ginsenosidimutans</name>
    <dbReference type="NCBI Taxonomy" id="490573"/>
    <lineage>
        <taxon>Bacteria</taxon>
        <taxon>Bacillati</taxon>
        <taxon>Actinomycetota</taxon>
        <taxon>Thermoleophilia</taxon>
        <taxon>Solirubrobacterales</taxon>
        <taxon>Solirubrobacteraceae</taxon>
        <taxon>Solirubrobacter</taxon>
    </lineage>
</organism>
<dbReference type="PANTHER" id="PTHR30213">
    <property type="entry name" value="INNER MEMBRANE PROTEIN YHJD"/>
    <property type="match status" value="1"/>
</dbReference>
<keyword evidence="5 6" id="KW-0472">Membrane</keyword>
<dbReference type="Proteomes" id="UP001149140">
    <property type="component" value="Unassembled WGS sequence"/>
</dbReference>
<proteinExistence type="predicted"/>
<comment type="subcellular location">
    <subcellularLocation>
        <location evidence="1">Cell membrane</location>
        <topology evidence="1">Multi-pass membrane protein</topology>
    </subcellularLocation>
</comment>
<dbReference type="RefSeq" id="WP_270037605.1">
    <property type="nucleotide sequence ID" value="NZ_JAPDOD010000001.1"/>
</dbReference>
<dbReference type="AlphaFoldDB" id="A0A9X3MLX0"/>
<evidence type="ECO:0000256" key="5">
    <source>
        <dbReference type="ARBA" id="ARBA00023136"/>
    </source>
</evidence>
<accession>A0A9X3MLX0</accession>
<dbReference type="EMBL" id="JAPDOD010000001">
    <property type="protein sequence ID" value="MDA0158961.1"/>
    <property type="molecule type" value="Genomic_DNA"/>
</dbReference>
<reference evidence="7" key="1">
    <citation type="submission" date="2022-10" db="EMBL/GenBank/DDBJ databases">
        <title>The WGS of Solirubrobacter ginsenosidimutans DSM 21036.</title>
        <authorList>
            <person name="Jiang Z."/>
        </authorList>
    </citation>
    <scope>NUCLEOTIDE SEQUENCE</scope>
    <source>
        <strain evidence="7">DSM 21036</strain>
    </source>
</reference>
<gene>
    <name evidence="7" type="ORF">OM076_01690</name>
</gene>
<keyword evidence="3 6" id="KW-0812">Transmembrane</keyword>
<dbReference type="GO" id="GO:0005886">
    <property type="term" value="C:plasma membrane"/>
    <property type="evidence" value="ECO:0007669"/>
    <property type="project" value="UniProtKB-SubCell"/>
</dbReference>
<feature type="transmembrane region" description="Helical" evidence="6">
    <location>
        <begin position="137"/>
        <end position="158"/>
    </location>
</feature>
<evidence type="ECO:0000256" key="4">
    <source>
        <dbReference type="ARBA" id="ARBA00022989"/>
    </source>
</evidence>
<dbReference type="Pfam" id="PF03631">
    <property type="entry name" value="Virul_fac_BrkB"/>
    <property type="match status" value="1"/>
</dbReference>
<dbReference type="PANTHER" id="PTHR30213:SF1">
    <property type="entry name" value="INNER MEMBRANE PROTEIN YHJD"/>
    <property type="match status" value="1"/>
</dbReference>